<dbReference type="InterPro" id="IPR001650">
    <property type="entry name" value="Helicase_C-like"/>
</dbReference>
<sequence>MYNIETQNNKLFIDYKSIYDLYFDELGNEIKIYEYFSLPDLYRGFIEISNINNFIQDKKVLYEFRIEDYDGKFELLNGNILYNFTTDEKRILSPKLYELCNTIISYNKDENLNMDVPSQFDLLRKIKDSSEEVSIVLNQRLRDEQKPIIIDKIVVDFIDNGETLKIFPQLSEEGAVNLELLEKIDNHNEVLEFYTANINGENVKFVIKNKEALRKIKKNKELRGEDRLKVLSGDSELFQDDNIDLSRFGPRVTGIGYLSYRTYPDMRNNGDLNWGEEITEAPHFYVGSRKVILTPKLLPELEDKLKEMNEKNLKVVEIEILNEENESCKVILTDEQLKNEIQKIKNSIISPTEIKNKNMISDILDVYDEIPKDDKYIPINGKYVEKFDKEFFKNRIDELRNKNDGKKEKAKTLKVYENLKLAEYREDSENKSHMIKAEISSLLKENIDLFEYQKEALLKLQNLYQQSPLNGFLLCDDMGLGKTIQLLTFLGWLKEKNELSPSLVVAPKSLLNNWDNENGDGEIQKFFKRDSFKTMKISSKIKDSDIEKIKNSDIIFITYDSLRINNIMMGTIKWNVMICDEAQKIKNPQTLVTVATKAQNALFKIVCSATPIENSLIDLWNLVDYSKPGLLGSMKEFKTQYMKRIVDNNMDNLENINIELQNKISDFYIRREKEILPKSLPKKIIKIYKTRANQNELEAISQIVHTESNQLTLIQKLLTASNHVDLLSDNNALEDDVETIVNRSSKLKVLKEIMNEIKILDEKTIIFTRSIKLQHMLYRCIDSWYGIKPRIVNGKIDSLDKRTKLIDEFRRDNGFSAIILSPDVAGFGITLTEANHVIHFSRLWNPAKEDQATDRAYRIGQTKDVTVHYPILSFEEDNVYKYDDFFEYVENNMEINDGKLSPEEKLNILMARKKNMLLKFFLAVGNTDINHNEFFTFEKNEKNEKTPLSISDIQSNIIDAFEFETLISILLEREGYKTFLTSQSNDNGVDVVCFKNNELTLVQCKKVKKLKAIEVIKDLLYAKENYIKYLKMPKINLAIATNTTEIPDKILNNKDITLIDGDKINTLLKTYKVYKDEVDIKNEDRYSFERIKYELSELENNF</sequence>
<dbReference type="CDD" id="cd18793">
    <property type="entry name" value="SF2_C_SNF"/>
    <property type="match status" value="1"/>
</dbReference>
<evidence type="ECO:0000259" key="3">
    <source>
        <dbReference type="PROSITE" id="PS51194"/>
    </source>
</evidence>
<dbReference type="EMBL" id="JAGGLI010000039">
    <property type="protein sequence ID" value="MBP2028763.1"/>
    <property type="molecule type" value="Genomic_DNA"/>
</dbReference>
<dbReference type="InterPro" id="IPR049730">
    <property type="entry name" value="SNF2/RAD54-like_C"/>
</dbReference>
<evidence type="ECO:0000313" key="5">
    <source>
        <dbReference type="Proteomes" id="UP001314903"/>
    </source>
</evidence>
<dbReference type="Pfam" id="PF00176">
    <property type="entry name" value="SNF2-rel_dom"/>
    <property type="match status" value="1"/>
</dbReference>
<accession>A0ABS4KLW3</accession>
<dbReference type="PROSITE" id="PS51192">
    <property type="entry name" value="HELICASE_ATP_BIND_1"/>
    <property type="match status" value="1"/>
</dbReference>
<dbReference type="PANTHER" id="PTHR45629:SF7">
    <property type="entry name" value="DNA EXCISION REPAIR PROTEIN ERCC-6-RELATED"/>
    <property type="match status" value="1"/>
</dbReference>
<evidence type="ECO:0000259" key="2">
    <source>
        <dbReference type="PROSITE" id="PS51192"/>
    </source>
</evidence>
<dbReference type="Pfam" id="PF00271">
    <property type="entry name" value="Helicase_C"/>
    <property type="match status" value="1"/>
</dbReference>
<feature type="domain" description="Helicase C-terminal" evidence="3">
    <location>
        <begin position="749"/>
        <end position="909"/>
    </location>
</feature>
<dbReference type="InterPro" id="IPR014001">
    <property type="entry name" value="Helicase_ATP-bd"/>
</dbReference>
<dbReference type="SUPFAM" id="SSF52980">
    <property type="entry name" value="Restriction endonuclease-like"/>
    <property type="match status" value="1"/>
</dbReference>
<dbReference type="InterPro" id="IPR027417">
    <property type="entry name" value="P-loop_NTPase"/>
</dbReference>
<evidence type="ECO:0000313" key="4">
    <source>
        <dbReference type="EMBL" id="MBP2028763.1"/>
    </source>
</evidence>
<dbReference type="InterPro" id="IPR011856">
    <property type="entry name" value="tRNA_endonuc-like_dom_sf"/>
</dbReference>
<dbReference type="SMART" id="SM00487">
    <property type="entry name" value="DEXDc"/>
    <property type="match status" value="1"/>
</dbReference>
<reference evidence="4 5" key="1">
    <citation type="submission" date="2021-03" db="EMBL/GenBank/DDBJ databases">
        <title>Genomic Encyclopedia of Type Strains, Phase IV (KMG-IV): sequencing the most valuable type-strain genomes for metagenomic binning, comparative biology and taxonomic classification.</title>
        <authorList>
            <person name="Goeker M."/>
        </authorList>
    </citation>
    <scope>NUCLEOTIDE SEQUENCE [LARGE SCALE GENOMIC DNA]</scope>
    <source>
        <strain evidence="4 5">DSM 27512</strain>
    </source>
</reference>
<dbReference type="PANTHER" id="PTHR45629">
    <property type="entry name" value="SNF2/RAD54 FAMILY MEMBER"/>
    <property type="match status" value="1"/>
</dbReference>
<dbReference type="Gene3D" id="3.40.50.10810">
    <property type="entry name" value="Tandem AAA-ATPase domain"/>
    <property type="match status" value="1"/>
</dbReference>
<dbReference type="SUPFAM" id="SSF52540">
    <property type="entry name" value="P-loop containing nucleoside triphosphate hydrolases"/>
    <property type="match status" value="2"/>
</dbReference>
<protein>
    <submittedName>
        <fullName evidence="4">Uncharacterized protein</fullName>
    </submittedName>
</protein>
<dbReference type="Gene3D" id="3.40.50.300">
    <property type="entry name" value="P-loop containing nucleotide triphosphate hydrolases"/>
    <property type="match status" value="1"/>
</dbReference>
<dbReference type="Proteomes" id="UP001314903">
    <property type="component" value="Unassembled WGS sequence"/>
</dbReference>
<comment type="caution">
    <text evidence="4">The sequence shown here is derived from an EMBL/GenBank/DDBJ whole genome shotgun (WGS) entry which is preliminary data.</text>
</comment>
<dbReference type="Gene3D" id="3.40.1350.10">
    <property type="match status" value="1"/>
</dbReference>
<dbReference type="Pfam" id="PF04471">
    <property type="entry name" value="Mrr_cat"/>
    <property type="match status" value="1"/>
</dbReference>
<feature type="domain" description="Helicase ATP-binding" evidence="2">
    <location>
        <begin position="463"/>
        <end position="629"/>
    </location>
</feature>
<dbReference type="InterPro" id="IPR000330">
    <property type="entry name" value="SNF2_N"/>
</dbReference>
<keyword evidence="1" id="KW-0378">Hydrolase</keyword>
<dbReference type="PROSITE" id="PS51194">
    <property type="entry name" value="HELICASE_CTER"/>
    <property type="match status" value="1"/>
</dbReference>
<gene>
    <name evidence="4" type="ORF">J2Z35_002593</name>
</gene>
<dbReference type="InterPro" id="IPR011335">
    <property type="entry name" value="Restrct_endonuc-II-like"/>
</dbReference>
<proteinExistence type="predicted"/>
<dbReference type="InterPro" id="IPR007560">
    <property type="entry name" value="Restrct_endonuc_IV_Mrr"/>
</dbReference>
<dbReference type="InterPro" id="IPR050496">
    <property type="entry name" value="SNF2_RAD54_helicase_repair"/>
</dbReference>
<evidence type="ECO:0000256" key="1">
    <source>
        <dbReference type="ARBA" id="ARBA00022801"/>
    </source>
</evidence>
<dbReference type="SMART" id="SM00490">
    <property type="entry name" value="HELICc"/>
    <property type="match status" value="1"/>
</dbReference>
<dbReference type="InterPro" id="IPR038718">
    <property type="entry name" value="SNF2-like_sf"/>
</dbReference>
<keyword evidence="5" id="KW-1185">Reference proteome</keyword>
<name>A0ABS4KLW3_9FIRM</name>
<organism evidence="4 5">
    <name type="scientific">Acetoanaerobium pronyense</name>
    <dbReference type="NCBI Taxonomy" id="1482736"/>
    <lineage>
        <taxon>Bacteria</taxon>
        <taxon>Bacillati</taxon>
        <taxon>Bacillota</taxon>
        <taxon>Clostridia</taxon>
        <taxon>Peptostreptococcales</taxon>
        <taxon>Filifactoraceae</taxon>
        <taxon>Acetoanaerobium</taxon>
    </lineage>
</organism>